<comment type="caution">
    <text evidence="2">The sequence shown here is derived from an EMBL/GenBank/DDBJ whole genome shotgun (WGS) entry which is preliminary data.</text>
</comment>
<dbReference type="SUPFAM" id="SSF52833">
    <property type="entry name" value="Thioredoxin-like"/>
    <property type="match status" value="1"/>
</dbReference>
<accession>A0A2S4L044</accession>
<protein>
    <recommendedName>
        <fullName evidence="4">Alkyl hydroperoxide reductase subunit C/ Thiol specific antioxidant domain-containing protein</fullName>
    </recommendedName>
</protein>
<evidence type="ECO:0008006" key="4">
    <source>
        <dbReference type="Google" id="ProtNLM"/>
    </source>
</evidence>
<sequence>MLSSLTTKIALKKLGLPSDALDFSTSSPAAAAPPRPNKLKKTPSGAAADPNDDGGGGSSGGGGWAGWVSVKNLPLTVHPWFSPPPPPVPVARVPRVGDVAPRDRDRKLEFGGGRRVLVVFLRCVGCAFAQKTFLALRALANRHAGAVTFVAVSHSSPRATAKWLDLVGGAWNVQAWRENGWLGGQVADAIQRRGGVQSVAAQGDDDAASTVLGNKWQEAGAFAVDGRGTVIWGGKALRADDVMDLDEGARLLCM</sequence>
<evidence type="ECO:0000256" key="1">
    <source>
        <dbReference type="SAM" id="MobiDB-lite"/>
    </source>
</evidence>
<keyword evidence="3" id="KW-1185">Reference proteome</keyword>
<name>A0A2S4L044_9HYPO</name>
<dbReference type="AlphaFoldDB" id="A0A2S4L044"/>
<dbReference type="EMBL" id="PKSG01000405">
    <property type="protein sequence ID" value="POR35777.1"/>
    <property type="molecule type" value="Genomic_DNA"/>
</dbReference>
<dbReference type="PANTHER" id="PTHR42336:SF2">
    <property type="entry name" value="THIOREDOXIN DOMAIN-CONTAINING PROTEIN"/>
    <property type="match status" value="1"/>
</dbReference>
<reference evidence="2 3" key="1">
    <citation type="submission" date="2018-01" db="EMBL/GenBank/DDBJ databases">
        <title>Harnessing the power of phylogenomics to disentangle the directionality and signatures of interkingdom host jumping in the parasitic fungal genus Tolypocladium.</title>
        <authorList>
            <person name="Quandt C.A."/>
            <person name="Patterson W."/>
            <person name="Spatafora J.W."/>
        </authorList>
    </citation>
    <scope>NUCLEOTIDE SEQUENCE [LARGE SCALE GENOMIC DNA]</scope>
    <source>
        <strain evidence="2 3">NRBC 100945</strain>
    </source>
</reference>
<evidence type="ECO:0000313" key="3">
    <source>
        <dbReference type="Proteomes" id="UP000237481"/>
    </source>
</evidence>
<dbReference type="Proteomes" id="UP000237481">
    <property type="component" value="Unassembled WGS sequence"/>
</dbReference>
<organism evidence="2 3">
    <name type="scientific">Tolypocladium paradoxum</name>
    <dbReference type="NCBI Taxonomy" id="94208"/>
    <lineage>
        <taxon>Eukaryota</taxon>
        <taxon>Fungi</taxon>
        <taxon>Dikarya</taxon>
        <taxon>Ascomycota</taxon>
        <taxon>Pezizomycotina</taxon>
        <taxon>Sordariomycetes</taxon>
        <taxon>Hypocreomycetidae</taxon>
        <taxon>Hypocreales</taxon>
        <taxon>Ophiocordycipitaceae</taxon>
        <taxon>Tolypocladium</taxon>
    </lineage>
</organism>
<gene>
    <name evidence="2" type="ORF">TPAR_04029</name>
</gene>
<evidence type="ECO:0000313" key="2">
    <source>
        <dbReference type="EMBL" id="POR35777.1"/>
    </source>
</evidence>
<proteinExistence type="predicted"/>
<dbReference type="InterPro" id="IPR036249">
    <property type="entry name" value="Thioredoxin-like_sf"/>
</dbReference>
<feature type="region of interest" description="Disordered" evidence="1">
    <location>
        <begin position="18"/>
        <end position="61"/>
    </location>
</feature>
<dbReference type="PANTHER" id="PTHR42336">
    <property type="entry name" value="THIOREDOXIN DOMAIN-CONTAINING PROTEIN-RELATED"/>
    <property type="match status" value="1"/>
</dbReference>
<dbReference type="OrthoDB" id="40334at2759"/>